<dbReference type="Gene3D" id="2.40.30.170">
    <property type="match status" value="1"/>
</dbReference>
<dbReference type="Pfam" id="PF25876">
    <property type="entry name" value="HH_MFP_RND"/>
    <property type="match status" value="1"/>
</dbReference>
<dbReference type="PROSITE" id="PS51257">
    <property type="entry name" value="PROKAR_LIPOPROTEIN"/>
    <property type="match status" value="1"/>
</dbReference>
<organism evidence="7">
    <name type="scientific">Pseudoalteromonas prydzensis</name>
    <dbReference type="NCBI Taxonomy" id="182141"/>
    <lineage>
        <taxon>Bacteria</taxon>
        <taxon>Pseudomonadati</taxon>
        <taxon>Pseudomonadota</taxon>
        <taxon>Gammaproteobacteria</taxon>
        <taxon>Alteromonadales</taxon>
        <taxon>Pseudoalteromonadaceae</taxon>
        <taxon>Pseudoalteromonas</taxon>
    </lineage>
</organism>
<dbReference type="GO" id="GO:0022857">
    <property type="term" value="F:transmembrane transporter activity"/>
    <property type="evidence" value="ECO:0007669"/>
    <property type="project" value="InterPro"/>
</dbReference>
<dbReference type="GO" id="GO:0005886">
    <property type="term" value="C:plasma membrane"/>
    <property type="evidence" value="ECO:0007669"/>
    <property type="project" value="UniProtKB-SubCell"/>
</dbReference>
<dbReference type="InterPro" id="IPR058624">
    <property type="entry name" value="MdtA-like_HH"/>
</dbReference>
<dbReference type="Gene3D" id="2.40.420.20">
    <property type="match status" value="1"/>
</dbReference>
<feature type="domain" description="Multidrug resistance protein MdtA-like barrel-sandwich hybrid" evidence="4">
    <location>
        <begin position="60"/>
        <end position="193"/>
    </location>
</feature>
<sequence>MSLAIKGVVGTTLIVSLVGCSDDNATKQVAPAPAVSVFNVVTQEVGDYREFVARTQAHQEVKIRARVEGELIERHFDEGSFVEKGQLLLKIDPSEYQSSVAEIEADLKSKLAGQDGASRDLKRGKEVAAQGFISQSDLDKLMTKYEQATAAVISARASLEKAKLNLSYTEIKAPFAGRIGKVSYDVGNIVSPSSNELAELTDVDPIYVNFQVEEGDYISYRQKHQDSTNNPQNVPIDLSLRLPNNSDLGVKGLLDFADTKIDRSTGTVELRATFANPQNIIMPGLFVTLIVESKDKQLQALIPQAAVQENQQGKFVLVVGEDNKVATRIVQLGRRINAMWVVKSGLEEGEQVIVEGLQKVRQGAEVKPVEKVVDHTTGTISNKTNAAS</sequence>
<dbReference type="Proteomes" id="UP000886188">
    <property type="component" value="Unassembled WGS sequence"/>
</dbReference>
<comment type="subcellular location">
    <subcellularLocation>
        <location evidence="1">Cell inner membrane</location>
        <topology evidence="1">Lipid-anchor</topology>
    </subcellularLocation>
</comment>
<dbReference type="GO" id="GO:0046677">
    <property type="term" value="P:response to antibiotic"/>
    <property type="evidence" value="ECO:0007669"/>
    <property type="project" value="TreeGrafter"/>
</dbReference>
<protein>
    <submittedName>
        <fullName evidence="7">Efflux RND transporter periplasmic adaptor subunit</fullName>
    </submittedName>
</protein>
<evidence type="ECO:0000256" key="1">
    <source>
        <dbReference type="ARBA" id="ARBA00004519"/>
    </source>
</evidence>
<evidence type="ECO:0000313" key="7">
    <source>
        <dbReference type="EMBL" id="HEA15960.1"/>
    </source>
</evidence>
<gene>
    <name evidence="7" type="ORF">ENH88_05835</name>
</gene>
<feature type="domain" description="Multidrug resistance protein MdtA-like alpha-helical hairpin" evidence="3">
    <location>
        <begin position="101"/>
        <end position="169"/>
    </location>
</feature>
<evidence type="ECO:0000259" key="4">
    <source>
        <dbReference type="Pfam" id="PF25917"/>
    </source>
</evidence>
<evidence type="ECO:0000259" key="3">
    <source>
        <dbReference type="Pfam" id="PF25876"/>
    </source>
</evidence>
<dbReference type="Gene3D" id="1.10.287.470">
    <property type="entry name" value="Helix hairpin bin"/>
    <property type="match status" value="1"/>
</dbReference>
<evidence type="ECO:0000256" key="2">
    <source>
        <dbReference type="ARBA" id="ARBA00009477"/>
    </source>
</evidence>
<dbReference type="InterPro" id="IPR058626">
    <property type="entry name" value="MdtA-like_b-barrel"/>
</dbReference>
<dbReference type="Gene3D" id="2.40.50.100">
    <property type="match status" value="1"/>
</dbReference>
<dbReference type="InterPro" id="IPR058625">
    <property type="entry name" value="MdtA-like_BSH"/>
</dbReference>
<proteinExistence type="inferred from homology"/>
<evidence type="ECO:0000259" key="5">
    <source>
        <dbReference type="Pfam" id="PF25944"/>
    </source>
</evidence>
<feature type="domain" description="Multidrug resistance protein MdtA-like C-terminal permuted SH3" evidence="6">
    <location>
        <begin position="301"/>
        <end position="359"/>
    </location>
</feature>
<feature type="domain" description="Multidrug resistance protein MdtA-like beta-barrel" evidence="5">
    <location>
        <begin position="205"/>
        <end position="291"/>
    </location>
</feature>
<dbReference type="Pfam" id="PF25917">
    <property type="entry name" value="BSH_RND"/>
    <property type="match status" value="1"/>
</dbReference>
<accession>A0A7V1CXT9</accession>
<comment type="similarity">
    <text evidence="2">Belongs to the membrane fusion protein (MFP) (TC 8.A.1) family.</text>
</comment>
<dbReference type="Pfam" id="PF25967">
    <property type="entry name" value="RND-MFP_C"/>
    <property type="match status" value="1"/>
</dbReference>
<comment type="caution">
    <text evidence="7">The sequence shown here is derived from an EMBL/GenBank/DDBJ whole genome shotgun (WGS) entry which is preliminary data.</text>
</comment>
<dbReference type="AlphaFoldDB" id="A0A7V1CXT9"/>
<dbReference type="NCBIfam" id="TIGR01730">
    <property type="entry name" value="RND_mfp"/>
    <property type="match status" value="1"/>
</dbReference>
<dbReference type="InterPro" id="IPR006143">
    <property type="entry name" value="RND_pump_MFP"/>
</dbReference>
<dbReference type="SUPFAM" id="SSF111369">
    <property type="entry name" value="HlyD-like secretion proteins"/>
    <property type="match status" value="1"/>
</dbReference>
<dbReference type="Pfam" id="PF25944">
    <property type="entry name" value="Beta-barrel_RND"/>
    <property type="match status" value="1"/>
</dbReference>
<reference evidence="7" key="1">
    <citation type="journal article" date="2020" name="mSystems">
        <title>Genome- and Community-Level Interaction Insights into Carbon Utilization and Element Cycling Functions of Hydrothermarchaeota in Hydrothermal Sediment.</title>
        <authorList>
            <person name="Zhou Z."/>
            <person name="Liu Y."/>
            <person name="Xu W."/>
            <person name="Pan J."/>
            <person name="Luo Z.H."/>
            <person name="Li M."/>
        </authorList>
    </citation>
    <scope>NUCLEOTIDE SEQUENCE [LARGE SCALE GENOMIC DNA]</scope>
    <source>
        <strain evidence="7">HyVt-346</strain>
    </source>
</reference>
<dbReference type="InterPro" id="IPR058627">
    <property type="entry name" value="MdtA-like_C"/>
</dbReference>
<name>A0A7V1CXT9_9GAMM</name>
<dbReference type="EMBL" id="DRGM01000063">
    <property type="protein sequence ID" value="HEA15960.1"/>
    <property type="molecule type" value="Genomic_DNA"/>
</dbReference>
<evidence type="ECO:0000259" key="6">
    <source>
        <dbReference type="Pfam" id="PF25967"/>
    </source>
</evidence>
<dbReference type="PANTHER" id="PTHR30158">
    <property type="entry name" value="ACRA/E-RELATED COMPONENT OF DRUG EFFLUX TRANSPORTER"/>
    <property type="match status" value="1"/>
</dbReference>
<dbReference type="FunFam" id="2.40.420.20:FF:000001">
    <property type="entry name" value="Efflux RND transporter periplasmic adaptor subunit"/>
    <property type="match status" value="1"/>
</dbReference>